<evidence type="ECO:0000313" key="3">
    <source>
        <dbReference type="Proteomes" id="UP000541583"/>
    </source>
</evidence>
<dbReference type="Gene3D" id="3.10.450.50">
    <property type="match status" value="1"/>
</dbReference>
<proteinExistence type="predicted"/>
<dbReference type="Proteomes" id="UP000548326">
    <property type="component" value="Unassembled WGS sequence"/>
</dbReference>
<dbReference type="RefSeq" id="WP_076375954.1">
    <property type="nucleotide sequence ID" value="NZ_FTMG01000012.1"/>
</dbReference>
<dbReference type="SUPFAM" id="SSF54427">
    <property type="entry name" value="NTF2-like"/>
    <property type="match status" value="1"/>
</dbReference>
<evidence type="ECO:0000313" key="1">
    <source>
        <dbReference type="EMBL" id="MBB6111489.1"/>
    </source>
</evidence>
<evidence type="ECO:0000313" key="4">
    <source>
        <dbReference type="Proteomes" id="UP000548326"/>
    </source>
</evidence>
<dbReference type="EMBL" id="JACHCA010000013">
    <property type="protein sequence ID" value="MBB6130175.1"/>
    <property type="molecule type" value="Genomic_DNA"/>
</dbReference>
<dbReference type="EMBL" id="JACHCB010000012">
    <property type="protein sequence ID" value="MBB6111489.1"/>
    <property type="molecule type" value="Genomic_DNA"/>
</dbReference>
<dbReference type="InterPro" id="IPR032710">
    <property type="entry name" value="NTF2-like_dom_sf"/>
</dbReference>
<evidence type="ECO:0000313" key="2">
    <source>
        <dbReference type="EMBL" id="MBB6130175.1"/>
    </source>
</evidence>
<comment type="caution">
    <text evidence="2">The sequence shown here is derived from an EMBL/GenBank/DDBJ whole genome shotgun (WGS) entry which is preliminary data.</text>
</comment>
<organism evidence="2 4">
    <name type="scientific">Mucilaginibacter lappiensis</name>
    <dbReference type="NCBI Taxonomy" id="354630"/>
    <lineage>
        <taxon>Bacteria</taxon>
        <taxon>Pseudomonadati</taxon>
        <taxon>Bacteroidota</taxon>
        <taxon>Sphingobacteriia</taxon>
        <taxon>Sphingobacteriales</taxon>
        <taxon>Sphingobacteriaceae</taxon>
        <taxon>Mucilaginibacter</taxon>
    </lineage>
</organism>
<dbReference type="OrthoDB" id="336094at2"/>
<dbReference type="Proteomes" id="UP000541583">
    <property type="component" value="Unassembled WGS sequence"/>
</dbReference>
<keyword evidence="3" id="KW-1185">Reference proteome</keyword>
<dbReference type="AlphaFoldDB" id="A0A1N7DWP1"/>
<evidence type="ECO:0008006" key="5">
    <source>
        <dbReference type="Google" id="ProtNLM"/>
    </source>
</evidence>
<dbReference type="STRING" id="354630.SAMN05421821_112110"/>
<sequence length="122" mass="14197">MNTLKDKVEAFNQLITNDKTVPAMELFYNDEVELQENEANTTTGKQNCIAREKFLLGKFDLALVITKQAIDEINQVVFSEYEMTITDKGNQKVMHRTEISVQQWEKGLVKKEKFYYNEAKPL</sequence>
<gene>
    <name evidence="2" type="ORF">HDF22_004314</name>
    <name evidence="1" type="ORF">HDF23_004259</name>
</gene>
<name>A0A1N7DWP1_9SPHI</name>
<accession>A0A1N7DWP1</accession>
<protein>
    <recommendedName>
        <fullName evidence="5">SnoaL-like domain-containing protein</fullName>
    </recommendedName>
</protein>
<reference evidence="3 4" key="1">
    <citation type="submission" date="2020-08" db="EMBL/GenBank/DDBJ databases">
        <title>Genomic Encyclopedia of Type Strains, Phase IV (KMG-V): Genome sequencing to study the core and pangenomes of soil and plant-associated prokaryotes.</title>
        <authorList>
            <person name="Whitman W."/>
        </authorList>
    </citation>
    <scope>NUCLEOTIDE SEQUENCE [LARGE SCALE GENOMIC DNA]</scope>
    <source>
        <strain evidence="1 3">ANJLi2</strain>
        <strain evidence="2 4">MP601</strain>
    </source>
</reference>